<dbReference type="Pfam" id="PF00135">
    <property type="entry name" value="COesterase"/>
    <property type="match status" value="1"/>
</dbReference>
<comment type="caution">
    <text evidence="3">The sequence shown here is derived from an EMBL/GenBank/DDBJ whole genome shotgun (WGS) entry which is preliminary data.</text>
</comment>
<protein>
    <recommendedName>
        <fullName evidence="2">Carboxylesterase type B domain-containing protein</fullName>
    </recommendedName>
</protein>
<organism evidence="3 4">
    <name type="scientific">Streptomyces antioxidans</name>
    <dbReference type="NCBI Taxonomy" id="1507734"/>
    <lineage>
        <taxon>Bacteria</taxon>
        <taxon>Bacillati</taxon>
        <taxon>Actinomycetota</taxon>
        <taxon>Actinomycetes</taxon>
        <taxon>Kitasatosporales</taxon>
        <taxon>Streptomycetaceae</taxon>
        <taxon>Streptomyces</taxon>
    </lineage>
</organism>
<evidence type="ECO:0000259" key="2">
    <source>
        <dbReference type="Pfam" id="PF00135"/>
    </source>
</evidence>
<sequence>MIRRQFGPPDDAVLARYSYGVHDGPYGAGYALGTVWTGRSVFQGMGGCQYQRLAGQFTSRQPRTFFYEFGDRGPPPPPGPAPPGFAAGVTHAAELPCLWPGTARKPLTPQRRRLSLEMVRYWGAFTKDAHPAGAHPKDADPATREQAAWPPYRSGKLMSLLPGGHSGTVTSEVYAARHQCSYWNRISYDWLTTEPADLARSPRDYSAPTAARSFAVPSGASTGKWWLPRSTSTMSKRSP</sequence>
<feature type="region of interest" description="Disordered" evidence="1">
    <location>
        <begin position="202"/>
        <end position="239"/>
    </location>
</feature>
<accession>A0A1V4D9C1</accession>
<name>A0A1V4D9C1_9ACTN</name>
<reference evidence="3" key="1">
    <citation type="submission" date="2016-12" db="EMBL/GenBank/DDBJ databases">
        <title>Genome sequence of Streptomyces antioxidans MUSC 164.</title>
        <authorList>
            <person name="Lee L.-H."/>
            <person name="Ser H.-L."/>
        </authorList>
    </citation>
    <scope>NUCLEOTIDE SEQUENCE [LARGE SCALE GENOMIC DNA]</scope>
    <source>
        <strain evidence="3">MUSC 164</strain>
    </source>
</reference>
<feature type="domain" description="Carboxylesterase type B" evidence="2">
    <location>
        <begin position="47"/>
        <end position="160"/>
    </location>
</feature>
<dbReference type="SUPFAM" id="SSF53474">
    <property type="entry name" value="alpha/beta-Hydrolases"/>
    <property type="match status" value="1"/>
</dbReference>
<feature type="compositionally biased region" description="Polar residues" evidence="1">
    <location>
        <begin position="229"/>
        <end position="239"/>
    </location>
</feature>
<evidence type="ECO:0000313" key="4">
    <source>
        <dbReference type="Proteomes" id="UP000033615"/>
    </source>
</evidence>
<gene>
    <name evidence="3" type="ORF">VT50_0208735</name>
</gene>
<keyword evidence="4" id="KW-1185">Reference proteome</keyword>
<dbReference type="Gene3D" id="3.40.50.1820">
    <property type="entry name" value="alpha/beta hydrolase"/>
    <property type="match status" value="1"/>
</dbReference>
<dbReference type="OrthoDB" id="3199405at2"/>
<dbReference type="InterPro" id="IPR002018">
    <property type="entry name" value="CarbesteraseB"/>
</dbReference>
<dbReference type="RefSeq" id="WP_046087027.1">
    <property type="nucleotide sequence ID" value="NZ_LAKD02000018.1"/>
</dbReference>
<dbReference type="InterPro" id="IPR029058">
    <property type="entry name" value="AB_hydrolase_fold"/>
</dbReference>
<dbReference type="EMBL" id="LAKD02000018">
    <property type="protein sequence ID" value="OPF81743.1"/>
    <property type="molecule type" value="Genomic_DNA"/>
</dbReference>
<evidence type="ECO:0000313" key="3">
    <source>
        <dbReference type="EMBL" id="OPF81743.1"/>
    </source>
</evidence>
<proteinExistence type="predicted"/>
<dbReference type="AlphaFoldDB" id="A0A1V4D9C1"/>
<dbReference type="Proteomes" id="UP000033615">
    <property type="component" value="Unassembled WGS sequence"/>
</dbReference>
<evidence type="ECO:0000256" key="1">
    <source>
        <dbReference type="SAM" id="MobiDB-lite"/>
    </source>
</evidence>